<dbReference type="InterPro" id="IPR037018">
    <property type="entry name" value="GH65_N"/>
</dbReference>
<reference evidence="9" key="1">
    <citation type="journal article" date="2020" name="Stud. Mycol.">
        <title>101 Dothideomycetes genomes: a test case for predicting lifestyles and emergence of pathogens.</title>
        <authorList>
            <person name="Haridas S."/>
            <person name="Albert R."/>
            <person name="Binder M."/>
            <person name="Bloem J."/>
            <person name="Labutti K."/>
            <person name="Salamov A."/>
            <person name="Andreopoulos B."/>
            <person name="Baker S."/>
            <person name="Barry K."/>
            <person name="Bills G."/>
            <person name="Bluhm B."/>
            <person name="Cannon C."/>
            <person name="Castanera R."/>
            <person name="Culley D."/>
            <person name="Daum C."/>
            <person name="Ezra D."/>
            <person name="Gonzalez J."/>
            <person name="Henrissat B."/>
            <person name="Kuo A."/>
            <person name="Liang C."/>
            <person name="Lipzen A."/>
            <person name="Lutzoni F."/>
            <person name="Magnuson J."/>
            <person name="Mondo S."/>
            <person name="Nolan M."/>
            <person name="Ohm R."/>
            <person name="Pangilinan J."/>
            <person name="Park H.-J."/>
            <person name="Ramirez L."/>
            <person name="Alfaro M."/>
            <person name="Sun H."/>
            <person name="Tritt A."/>
            <person name="Yoshinaga Y."/>
            <person name="Zwiers L.-H."/>
            <person name="Turgeon B."/>
            <person name="Goodwin S."/>
            <person name="Spatafora J."/>
            <person name="Crous P."/>
            <person name="Grigoriev I."/>
        </authorList>
    </citation>
    <scope>NUCLEOTIDE SEQUENCE</scope>
    <source>
        <strain evidence="9">Tuck. ex Michener</strain>
    </source>
</reference>
<name>A0A6A6HDK1_VIRVR</name>
<evidence type="ECO:0000259" key="8">
    <source>
        <dbReference type="Pfam" id="PF03636"/>
    </source>
</evidence>
<sequence length="1019" mass="111275">MYSLLLFHLLVISFSVFEVHATQRPSASSASTPQHHYKTRFPGASWDDNEWSITTTTLEQGHYQSRISLANGYLGINVAAVGPLFERDTPVDGDDIEGWPLFNSRQSFATVAGFYDFQPTTNGSNFPWLNQYGGESVVSGIVHFGGLAVIANGNVLNASVKPEQISNFSSTMNFRTGTKTWDYVWTPPGGPGIHVEFSIFVHKLFVNQAVVQLRLTAEQNVNVTIVDILNGDSAVRTDFVDKAAEEDTQTIWSAVRPNGISNVTAYVYSTLKGDGCLDRLTWSQVEDGNIIGHNQSSIGQSITVALSSRHTSTIEKYVGAASNDAYEDPQAVACNASTSGALVGYQALHDSHNQEWATIINEDSTDSFRYPGNGSLLDNQDLVDEQIQAITSSYYLLENTVGPNAVAAAGNNQKLTINSIPVCGLGSDCYGGLIFWDAEVWMSPGLVLAHPEASKQIPQYRVAKFSQAQENIDTIFTSSQKDKSGEFVEAAIYPWTSGRFGNCTGTGPCFDYEYHINGDIGLSFRNYWLASGDTSYFRNELFPVYDGIAAFYSTLLSYNGTSGMYELYNATDPDEYANNVDNPGYTMVLIKDHLTMAIAFRERFGLPVNETWRDQIGKIFVPIDNQASLILEYTGMNGTISVKQADVVLIDDLLDYPNQYSLADLDYYAGKQSTDGPGMTYSVFSIVANLFSISGCSTYTYWLYGSLPYARGPWYQYSEQLVDDYDANGGTHPAFPFLTGMGGALRVAPYGYLGLELVDTSFSINPNLPPQIPYLKYRTIYWSGWPIQATSNQSHTTLERLTGGLSTANASFAENPIPVTVTGRTQNYSLHWNETVVVPNREYSQQKTVPGNIAQCQPVSSTSQYQPGQSPLAAVDGAISTHWAPAYANITSSITVQILQDKAYLITGFSIDWAQAVARQFTISTSNLSNPSAGESVVVTSSDRVAISIPYGSVDQNAVVPYMSNSTNVTLAEPVWSGRFVTLSVKGNQATPFDNGTGPTVAEFAIIAGGTKVPLRYHA</sequence>
<dbReference type="Gene3D" id="2.60.120.260">
    <property type="entry name" value="Galactose-binding domain-like"/>
    <property type="match status" value="1"/>
</dbReference>
<evidence type="ECO:0000256" key="5">
    <source>
        <dbReference type="ARBA" id="ARBA00023180"/>
    </source>
</evidence>
<accession>A0A6A6HDK1</accession>
<dbReference type="FunFam" id="1.50.10.10:FF:000032">
    <property type="entry name" value="Vacuolar acid trehalase"/>
    <property type="match status" value="1"/>
</dbReference>
<keyword evidence="4" id="KW-0378">Hydrolase</keyword>
<dbReference type="EC" id="3.2.1.28" evidence="3"/>
<keyword evidence="6" id="KW-0732">Signal</keyword>
<dbReference type="Pfam" id="PF03636">
    <property type="entry name" value="Glyco_hydro_65N"/>
    <property type="match status" value="1"/>
</dbReference>
<keyword evidence="5" id="KW-0325">Glycoprotein</keyword>
<evidence type="ECO:0000256" key="4">
    <source>
        <dbReference type="ARBA" id="ARBA00022801"/>
    </source>
</evidence>
<feature type="chain" id="PRO_5025669468" description="alpha,alpha-trehalase" evidence="6">
    <location>
        <begin position="22"/>
        <end position="1019"/>
    </location>
</feature>
<dbReference type="Proteomes" id="UP000800092">
    <property type="component" value="Unassembled WGS sequence"/>
</dbReference>
<organism evidence="9 10">
    <name type="scientific">Viridothelium virens</name>
    <name type="common">Speckled blister lichen</name>
    <name type="synonym">Trypethelium virens</name>
    <dbReference type="NCBI Taxonomy" id="1048519"/>
    <lineage>
        <taxon>Eukaryota</taxon>
        <taxon>Fungi</taxon>
        <taxon>Dikarya</taxon>
        <taxon>Ascomycota</taxon>
        <taxon>Pezizomycotina</taxon>
        <taxon>Dothideomycetes</taxon>
        <taxon>Dothideomycetes incertae sedis</taxon>
        <taxon>Trypetheliales</taxon>
        <taxon>Trypetheliaceae</taxon>
        <taxon>Viridothelium</taxon>
    </lineage>
</organism>
<dbReference type="Gene3D" id="2.70.98.40">
    <property type="entry name" value="Glycoside hydrolase, family 65, N-terminal domain"/>
    <property type="match status" value="1"/>
</dbReference>
<dbReference type="InterPro" id="IPR012341">
    <property type="entry name" value="6hp_glycosidase-like_sf"/>
</dbReference>
<dbReference type="OrthoDB" id="200349at2759"/>
<dbReference type="GO" id="GO:0030246">
    <property type="term" value="F:carbohydrate binding"/>
    <property type="evidence" value="ECO:0007669"/>
    <property type="project" value="InterPro"/>
</dbReference>
<evidence type="ECO:0000256" key="2">
    <source>
        <dbReference type="ARBA" id="ARBA00006768"/>
    </source>
</evidence>
<keyword evidence="10" id="KW-1185">Reference proteome</keyword>
<dbReference type="SUPFAM" id="SSF49785">
    <property type="entry name" value="Galactose-binding domain-like"/>
    <property type="match status" value="1"/>
</dbReference>
<protein>
    <recommendedName>
        <fullName evidence="3">alpha,alpha-trehalase</fullName>
        <ecNumber evidence="3">3.2.1.28</ecNumber>
    </recommendedName>
</protein>
<evidence type="ECO:0000256" key="1">
    <source>
        <dbReference type="ARBA" id="ARBA00001576"/>
    </source>
</evidence>
<dbReference type="InterPro" id="IPR008928">
    <property type="entry name" value="6-hairpin_glycosidase_sf"/>
</dbReference>
<dbReference type="GO" id="GO:0004555">
    <property type="term" value="F:alpha,alpha-trehalase activity"/>
    <property type="evidence" value="ECO:0007669"/>
    <property type="project" value="UniProtKB-EC"/>
</dbReference>
<dbReference type="SUPFAM" id="SSF48208">
    <property type="entry name" value="Six-hairpin glycosidases"/>
    <property type="match status" value="1"/>
</dbReference>
<dbReference type="AlphaFoldDB" id="A0A6A6HDK1"/>
<dbReference type="Pfam" id="PF03632">
    <property type="entry name" value="Glyco_hydro_65m"/>
    <property type="match status" value="1"/>
</dbReference>
<feature type="domain" description="Glycoside hydrolase family 65 central catalytic" evidence="7">
    <location>
        <begin position="410"/>
        <end position="633"/>
    </location>
</feature>
<dbReference type="GO" id="GO:0009277">
    <property type="term" value="C:fungal-type cell wall"/>
    <property type="evidence" value="ECO:0007669"/>
    <property type="project" value="TreeGrafter"/>
</dbReference>
<dbReference type="EMBL" id="ML991787">
    <property type="protein sequence ID" value="KAF2236165.1"/>
    <property type="molecule type" value="Genomic_DNA"/>
</dbReference>
<feature type="domain" description="Glycoside hydrolase family 65 N-terminal" evidence="8">
    <location>
        <begin position="59"/>
        <end position="323"/>
    </location>
</feature>
<dbReference type="InterPro" id="IPR011013">
    <property type="entry name" value="Gal_mutarotase_sf_dom"/>
</dbReference>
<gene>
    <name evidence="9" type="ORF">EV356DRAFT_443891</name>
</gene>
<feature type="signal peptide" evidence="6">
    <location>
        <begin position="1"/>
        <end position="21"/>
    </location>
</feature>
<evidence type="ECO:0000259" key="7">
    <source>
        <dbReference type="Pfam" id="PF03632"/>
    </source>
</evidence>
<dbReference type="PANTHER" id="PTHR11051">
    <property type="entry name" value="GLYCOSYL HYDROLASE-RELATED"/>
    <property type="match status" value="1"/>
</dbReference>
<dbReference type="PANTHER" id="PTHR11051:SF8">
    <property type="entry name" value="PROTEIN-GLUCOSYLGALACTOSYLHYDROXYLYSINE GLUCOSIDASE"/>
    <property type="match status" value="1"/>
</dbReference>
<dbReference type="GO" id="GO:0005993">
    <property type="term" value="P:trehalose catabolic process"/>
    <property type="evidence" value="ECO:0007669"/>
    <property type="project" value="TreeGrafter"/>
</dbReference>
<dbReference type="InterPro" id="IPR005196">
    <property type="entry name" value="Glyco_hydro_65_N"/>
</dbReference>
<comment type="catalytic activity">
    <reaction evidence="1">
        <text>alpha,alpha-trehalose + H2O = alpha-D-glucose + beta-D-glucose</text>
        <dbReference type="Rhea" id="RHEA:32675"/>
        <dbReference type="ChEBI" id="CHEBI:15377"/>
        <dbReference type="ChEBI" id="CHEBI:15903"/>
        <dbReference type="ChEBI" id="CHEBI:16551"/>
        <dbReference type="ChEBI" id="CHEBI:17925"/>
        <dbReference type="EC" id="3.2.1.28"/>
    </reaction>
</comment>
<evidence type="ECO:0000313" key="10">
    <source>
        <dbReference type="Proteomes" id="UP000800092"/>
    </source>
</evidence>
<dbReference type="InterPro" id="IPR008979">
    <property type="entry name" value="Galactose-bd-like_sf"/>
</dbReference>
<dbReference type="Gene3D" id="1.50.10.10">
    <property type="match status" value="1"/>
</dbReference>
<evidence type="ECO:0000256" key="6">
    <source>
        <dbReference type="SAM" id="SignalP"/>
    </source>
</evidence>
<proteinExistence type="inferred from homology"/>
<dbReference type="SUPFAM" id="SSF74650">
    <property type="entry name" value="Galactose mutarotase-like"/>
    <property type="match status" value="1"/>
</dbReference>
<evidence type="ECO:0000313" key="9">
    <source>
        <dbReference type="EMBL" id="KAF2236165.1"/>
    </source>
</evidence>
<evidence type="ECO:0000256" key="3">
    <source>
        <dbReference type="ARBA" id="ARBA00012757"/>
    </source>
</evidence>
<dbReference type="InterPro" id="IPR005195">
    <property type="entry name" value="Glyco_hydro_65_M"/>
</dbReference>
<comment type="similarity">
    <text evidence="2">Belongs to the glycosyl hydrolase 65 family.</text>
</comment>